<dbReference type="GO" id="GO:0000981">
    <property type="term" value="F:DNA-binding transcription factor activity, RNA polymerase II-specific"/>
    <property type="evidence" value="ECO:0007669"/>
    <property type="project" value="InterPro"/>
</dbReference>
<dbReference type="InterPro" id="IPR057993">
    <property type="entry name" value="HD-Zip_IV_C"/>
</dbReference>
<gene>
    <name evidence="15" type="ORF">O6P43_020538</name>
</gene>
<dbReference type="Pfam" id="PF01852">
    <property type="entry name" value="START"/>
    <property type="match status" value="1"/>
</dbReference>
<dbReference type="AlphaFoldDB" id="A0AAD7PLC9"/>
<evidence type="ECO:0000256" key="7">
    <source>
        <dbReference type="ARBA" id="ARBA00023163"/>
    </source>
</evidence>
<dbReference type="SMART" id="SM00234">
    <property type="entry name" value="START"/>
    <property type="match status" value="1"/>
</dbReference>
<dbReference type="InterPro" id="IPR042160">
    <property type="entry name" value="HD-Zip_IV"/>
</dbReference>
<dbReference type="PANTHER" id="PTHR45654">
    <property type="entry name" value="HOMEOBOX-LEUCINE ZIPPER PROTEIN MERISTEM L1"/>
    <property type="match status" value="1"/>
</dbReference>
<dbReference type="SUPFAM" id="SSF46689">
    <property type="entry name" value="Homeodomain-like"/>
    <property type="match status" value="1"/>
</dbReference>
<dbReference type="CDD" id="cd08875">
    <property type="entry name" value="START_ArGLABRA2_like"/>
    <property type="match status" value="1"/>
</dbReference>
<reference evidence="15" key="1">
    <citation type="journal article" date="2023" name="Science">
        <title>Elucidation of the pathway for biosynthesis of saponin adjuvants from the soapbark tree.</title>
        <authorList>
            <person name="Reed J."/>
            <person name="Orme A."/>
            <person name="El-Demerdash A."/>
            <person name="Owen C."/>
            <person name="Martin L.B.B."/>
            <person name="Misra R.C."/>
            <person name="Kikuchi S."/>
            <person name="Rejzek M."/>
            <person name="Martin A.C."/>
            <person name="Harkess A."/>
            <person name="Leebens-Mack J."/>
            <person name="Louveau T."/>
            <person name="Stephenson M.J."/>
            <person name="Osbourn A."/>
        </authorList>
    </citation>
    <scope>NUCLEOTIDE SEQUENCE</scope>
    <source>
        <strain evidence="15">S10</strain>
    </source>
</reference>
<dbReference type="InterPro" id="IPR002913">
    <property type="entry name" value="START_lipid-bd_dom"/>
</dbReference>
<evidence type="ECO:0000256" key="5">
    <source>
        <dbReference type="ARBA" id="ARBA00023125"/>
    </source>
</evidence>
<dbReference type="Proteomes" id="UP001163823">
    <property type="component" value="Chromosome 8"/>
</dbReference>
<proteinExistence type="inferred from homology"/>
<feature type="DNA-binding region" description="Homeobox" evidence="9">
    <location>
        <begin position="20"/>
        <end position="79"/>
    </location>
</feature>
<dbReference type="Pfam" id="PF00046">
    <property type="entry name" value="Homeodomain"/>
    <property type="match status" value="1"/>
</dbReference>
<keyword evidence="5 9" id="KW-0238">DNA-binding</keyword>
<dbReference type="Pfam" id="PF25797">
    <property type="entry name" value="PDF2_C"/>
    <property type="match status" value="1"/>
</dbReference>
<keyword evidence="4 11" id="KW-0175">Coiled coil</keyword>
<evidence type="ECO:0000256" key="4">
    <source>
        <dbReference type="ARBA" id="ARBA00023054"/>
    </source>
</evidence>
<dbReference type="PROSITE" id="PS00027">
    <property type="entry name" value="HOMEOBOX_1"/>
    <property type="match status" value="1"/>
</dbReference>
<dbReference type="EMBL" id="JARAOO010000008">
    <property type="protein sequence ID" value="KAJ7960041.1"/>
    <property type="molecule type" value="Genomic_DNA"/>
</dbReference>
<accession>A0AAD7PLC9</accession>
<evidence type="ECO:0000313" key="15">
    <source>
        <dbReference type="EMBL" id="KAJ7960041.1"/>
    </source>
</evidence>
<feature type="domain" description="Homeobox" evidence="13">
    <location>
        <begin position="18"/>
        <end position="78"/>
    </location>
</feature>
<dbReference type="Gene3D" id="3.30.530.20">
    <property type="match status" value="1"/>
</dbReference>
<keyword evidence="6 9" id="KW-0371">Homeobox</keyword>
<evidence type="ECO:0000256" key="3">
    <source>
        <dbReference type="ARBA" id="ARBA00023015"/>
    </source>
</evidence>
<dbReference type="PROSITE" id="PS50071">
    <property type="entry name" value="HOMEOBOX_2"/>
    <property type="match status" value="1"/>
</dbReference>
<dbReference type="GO" id="GO:0005634">
    <property type="term" value="C:nucleus"/>
    <property type="evidence" value="ECO:0007669"/>
    <property type="project" value="UniProtKB-SubCell"/>
</dbReference>
<feature type="domain" description="START" evidence="14">
    <location>
        <begin position="211"/>
        <end position="445"/>
    </location>
</feature>
<keyword evidence="16" id="KW-1185">Reference proteome</keyword>
<evidence type="ECO:0000259" key="13">
    <source>
        <dbReference type="PROSITE" id="PS50071"/>
    </source>
</evidence>
<dbReference type="GO" id="GO:0003677">
    <property type="term" value="F:DNA binding"/>
    <property type="evidence" value="ECO:0007669"/>
    <property type="project" value="UniProtKB-UniRule"/>
</dbReference>
<comment type="similarity">
    <text evidence="2">Belongs to the HD-ZIP homeobox family. Class IV subfamily.</text>
</comment>
<evidence type="ECO:0000313" key="16">
    <source>
        <dbReference type="Proteomes" id="UP001163823"/>
    </source>
</evidence>
<dbReference type="PANTHER" id="PTHR45654:SF9">
    <property type="entry name" value="HOMEOBOX-LEUCINE ZIPPER PROTEIN HDG10-RELATED"/>
    <property type="match status" value="1"/>
</dbReference>
<evidence type="ECO:0000256" key="9">
    <source>
        <dbReference type="PROSITE-ProRule" id="PRU00108"/>
    </source>
</evidence>
<dbReference type="Gene3D" id="1.10.10.60">
    <property type="entry name" value="Homeodomain-like"/>
    <property type="match status" value="1"/>
</dbReference>
<dbReference type="InterPro" id="IPR009057">
    <property type="entry name" value="Homeodomain-like_sf"/>
</dbReference>
<sequence length="703" mass="78774">MMGRGGGSGGEHDSSNSPNERNPRPRHSPQQIQQLEAAFKECPHPDKNRRGQLATEIGLEPRQIKFWFQNKRTQTKANLERADNNMLRAENERIWCENRAIIEALKNLTCPSCRGPPIGQEEHRRTMEKLQMENAQLKEEREKVKNLAAKRIEKPMSQLKSFTSAAGSPFDLSPGSSFNQMMTSHTIDQNICSGSIISNDTLFEYQFKEVSDKEKAVMGEIATRAMDELITLLLFNDPLWIESAADGRLVLHRDNYDELFPRASHFQSSIARVESSKESGIVTMSGMELVEMLLDSDHWVDLFPTIVTKAKTIHVQKTCFSAHQTGALKLMYEQIHILSPLVPPREFYFLRHCRQVELGTWVMVDVSYDCLQQNTSPSCCWRLPSGCMIREMPNGYTKVTWVEHMEVEDRIKTHILYRDLVCSNIGYGAHRWVYTLQRMAERFAYFMGNNSPSSESGGVITSPEGKRSIMKLGHRMLKNFCGILNILGMVYFPQLSEVNCGVQVSVRKNTEAGQPGGKVVIAATSLWLPFPPQKVFDFFRDQDKRVQWDVLSNGNPVEEIAQISTGTRPGNCLSIIRPFIPNEQNMLIFQESYADPLGSLLIYTPIDVLAVDFAIRGEDSSSIPILPSGFVISGDGRPETGEGASTSTGFGGSDGSLLTVALQILISSPLSRKHPNMENVSLVNTLMSSIVQKIQGAFNISGL</sequence>
<protein>
    <submittedName>
        <fullName evidence="15">Homeobox-leucine zipper protein</fullName>
    </submittedName>
</protein>
<dbReference type="InterPro" id="IPR017970">
    <property type="entry name" value="Homeobox_CS"/>
</dbReference>
<feature type="region of interest" description="Disordered" evidence="12">
    <location>
        <begin position="1"/>
        <end position="30"/>
    </location>
</feature>
<evidence type="ECO:0000259" key="14">
    <source>
        <dbReference type="PROSITE" id="PS50848"/>
    </source>
</evidence>
<dbReference type="InterPro" id="IPR023393">
    <property type="entry name" value="START-like_dom_sf"/>
</dbReference>
<evidence type="ECO:0000256" key="12">
    <source>
        <dbReference type="SAM" id="MobiDB-lite"/>
    </source>
</evidence>
<feature type="coiled-coil region" evidence="11">
    <location>
        <begin position="120"/>
        <end position="154"/>
    </location>
</feature>
<dbReference type="CDD" id="cd00086">
    <property type="entry name" value="homeodomain"/>
    <property type="match status" value="1"/>
</dbReference>
<keyword evidence="8 9" id="KW-0539">Nucleus</keyword>
<dbReference type="KEGG" id="qsa:O6P43_020538"/>
<comment type="subcellular location">
    <subcellularLocation>
        <location evidence="1 9 10">Nucleus</location>
    </subcellularLocation>
</comment>
<dbReference type="GO" id="GO:0008289">
    <property type="term" value="F:lipid binding"/>
    <property type="evidence" value="ECO:0007669"/>
    <property type="project" value="InterPro"/>
</dbReference>
<evidence type="ECO:0000256" key="6">
    <source>
        <dbReference type="ARBA" id="ARBA00023155"/>
    </source>
</evidence>
<evidence type="ECO:0000256" key="2">
    <source>
        <dbReference type="ARBA" id="ARBA00006789"/>
    </source>
</evidence>
<evidence type="ECO:0000256" key="10">
    <source>
        <dbReference type="RuleBase" id="RU000682"/>
    </source>
</evidence>
<dbReference type="SUPFAM" id="SSF55961">
    <property type="entry name" value="Bet v1-like"/>
    <property type="match status" value="2"/>
</dbReference>
<evidence type="ECO:0000256" key="8">
    <source>
        <dbReference type="ARBA" id="ARBA00023242"/>
    </source>
</evidence>
<organism evidence="15 16">
    <name type="scientific">Quillaja saponaria</name>
    <name type="common">Soap bark tree</name>
    <dbReference type="NCBI Taxonomy" id="32244"/>
    <lineage>
        <taxon>Eukaryota</taxon>
        <taxon>Viridiplantae</taxon>
        <taxon>Streptophyta</taxon>
        <taxon>Embryophyta</taxon>
        <taxon>Tracheophyta</taxon>
        <taxon>Spermatophyta</taxon>
        <taxon>Magnoliopsida</taxon>
        <taxon>eudicotyledons</taxon>
        <taxon>Gunneridae</taxon>
        <taxon>Pentapetalae</taxon>
        <taxon>rosids</taxon>
        <taxon>fabids</taxon>
        <taxon>Fabales</taxon>
        <taxon>Quillajaceae</taxon>
        <taxon>Quillaja</taxon>
    </lineage>
</organism>
<comment type="caution">
    <text evidence="15">The sequence shown here is derived from an EMBL/GenBank/DDBJ whole genome shotgun (WGS) entry which is preliminary data.</text>
</comment>
<evidence type="ECO:0000256" key="11">
    <source>
        <dbReference type="SAM" id="Coils"/>
    </source>
</evidence>
<evidence type="ECO:0000256" key="1">
    <source>
        <dbReference type="ARBA" id="ARBA00004123"/>
    </source>
</evidence>
<keyword evidence="7" id="KW-0804">Transcription</keyword>
<dbReference type="InterPro" id="IPR001356">
    <property type="entry name" value="HD"/>
</dbReference>
<dbReference type="SMART" id="SM00389">
    <property type="entry name" value="HOX"/>
    <property type="match status" value="1"/>
</dbReference>
<dbReference type="FunFam" id="1.10.10.60:FF:000229">
    <property type="entry name" value="Homeobox-leucine zipper protein HDG1"/>
    <property type="match status" value="1"/>
</dbReference>
<name>A0AAD7PLC9_QUISA</name>
<keyword evidence="3" id="KW-0805">Transcription regulation</keyword>
<dbReference type="PROSITE" id="PS50848">
    <property type="entry name" value="START"/>
    <property type="match status" value="1"/>
</dbReference>